<dbReference type="Pfam" id="PF00561">
    <property type="entry name" value="Abhydrolase_1"/>
    <property type="match status" value="1"/>
</dbReference>
<keyword evidence="2" id="KW-0378">Hydrolase</keyword>
<dbReference type="Proteomes" id="UP000245624">
    <property type="component" value="Unassembled WGS sequence"/>
</dbReference>
<proteinExistence type="predicted"/>
<dbReference type="InterPro" id="IPR000073">
    <property type="entry name" value="AB_hydrolase_1"/>
</dbReference>
<organism evidence="2 3">
    <name type="scientific">Gracilibacillus dipsosauri</name>
    <dbReference type="NCBI Taxonomy" id="178340"/>
    <lineage>
        <taxon>Bacteria</taxon>
        <taxon>Bacillati</taxon>
        <taxon>Bacillota</taxon>
        <taxon>Bacilli</taxon>
        <taxon>Bacillales</taxon>
        <taxon>Bacillaceae</taxon>
        <taxon>Gracilibacillus</taxon>
    </lineage>
</organism>
<dbReference type="InterPro" id="IPR050228">
    <property type="entry name" value="Carboxylesterase_BioH"/>
</dbReference>
<dbReference type="PANTHER" id="PTHR43194">
    <property type="entry name" value="HYDROLASE ALPHA/BETA FOLD FAMILY"/>
    <property type="match status" value="1"/>
</dbReference>
<dbReference type="RefSeq" id="WP_109985161.1">
    <property type="nucleotide sequence ID" value="NZ_QGTD01000015.1"/>
</dbReference>
<accession>A0A317KXD1</accession>
<dbReference type="Gene3D" id="3.40.50.1820">
    <property type="entry name" value="alpha/beta hydrolase"/>
    <property type="match status" value="1"/>
</dbReference>
<comment type="caution">
    <text evidence="2">The sequence shown here is derived from an EMBL/GenBank/DDBJ whole genome shotgun (WGS) entry which is preliminary data.</text>
</comment>
<evidence type="ECO:0000313" key="3">
    <source>
        <dbReference type="Proteomes" id="UP000245624"/>
    </source>
</evidence>
<dbReference type="InterPro" id="IPR029058">
    <property type="entry name" value="AB_hydrolase_fold"/>
</dbReference>
<protein>
    <submittedName>
        <fullName evidence="2">Alpha/beta hydrolase</fullName>
    </submittedName>
</protein>
<evidence type="ECO:0000313" key="2">
    <source>
        <dbReference type="EMBL" id="PWU67370.1"/>
    </source>
</evidence>
<sequence length="266" mass="30671">MGEIEVIQTTSSEWNETPPLLFVHGANHAAWCWKEYFLPFFQAHGFQSYAMSFRGHGQSDGYEKLHTYTMDDYVEDAYRVLQTFEQKPIIIGHSMGGAVVQKIMHQHPDRMDSAVLLASIPPGGMLKDLIRLLFKHPKKFFQLQLYNQGKTTNFPVDLFLYDEKPAEKYDLNQKLQPESIKASSDCLKRVVPKNTIAQVPLLVLGTDEDAMISKKTTHSIGRFYRTEPIIFSEMGHDMMLGSRWQEVAEHILAFTIKRRTEWKNEA</sequence>
<reference evidence="2 3" key="1">
    <citation type="submission" date="2018-05" db="EMBL/GenBank/DDBJ databases">
        <title>Genomic analysis of Gracilibacillus dipsosauri DD1 reveals novel features of a salt-tolerant amylase.</title>
        <authorList>
            <person name="Deutch C.E."/>
            <person name="Yang S."/>
        </authorList>
    </citation>
    <scope>NUCLEOTIDE SEQUENCE [LARGE SCALE GENOMIC DNA]</scope>
    <source>
        <strain evidence="2 3">DD1</strain>
    </source>
</reference>
<name>A0A317KXD1_9BACI</name>
<dbReference type="AlphaFoldDB" id="A0A317KXD1"/>
<dbReference type="OrthoDB" id="9112061at2"/>
<dbReference type="GO" id="GO:0016787">
    <property type="term" value="F:hydrolase activity"/>
    <property type="evidence" value="ECO:0007669"/>
    <property type="project" value="UniProtKB-KW"/>
</dbReference>
<dbReference type="PRINTS" id="PR00111">
    <property type="entry name" value="ABHYDROLASE"/>
</dbReference>
<dbReference type="PANTHER" id="PTHR43194:SF2">
    <property type="entry name" value="PEROXISOMAL MEMBRANE PROTEIN LPX1"/>
    <property type="match status" value="1"/>
</dbReference>
<dbReference type="SUPFAM" id="SSF53474">
    <property type="entry name" value="alpha/beta-Hydrolases"/>
    <property type="match status" value="1"/>
</dbReference>
<evidence type="ECO:0000259" key="1">
    <source>
        <dbReference type="Pfam" id="PF00561"/>
    </source>
</evidence>
<keyword evidence="3" id="KW-1185">Reference proteome</keyword>
<dbReference type="EMBL" id="QGTD01000015">
    <property type="protein sequence ID" value="PWU67370.1"/>
    <property type="molecule type" value="Genomic_DNA"/>
</dbReference>
<gene>
    <name evidence="2" type="ORF">DLJ74_15670</name>
</gene>
<feature type="domain" description="AB hydrolase-1" evidence="1">
    <location>
        <begin position="18"/>
        <end position="149"/>
    </location>
</feature>